<evidence type="ECO:0000256" key="1">
    <source>
        <dbReference type="SAM" id="MobiDB-lite"/>
    </source>
</evidence>
<evidence type="ECO:0000313" key="2">
    <source>
        <dbReference type="EMBL" id="MPC69211.1"/>
    </source>
</evidence>
<evidence type="ECO:0000313" key="3">
    <source>
        <dbReference type="Proteomes" id="UP000324222"/>
    </source>
</evidence>
<organism evidence="2 3">
    <name type="scientific">Portunus trituberculatus</name>
    <name type="common">Swimming crab</name>
    <name type="synonym">Neptunus trituberculatus</name>
    <dbReference type="NCBI Taxonomy" id="210409"/>
    <lineage>
        <taxon>Eukaryota</taxon>
        <taxon>Metazoa</taxon>
        <taxon>Ecdysozoa</taxon>
        <taxon>Arthropoda</taxon>
        <taxon>Crustacea</taxon>
        <taxon>Multicrustacea</taxon>
        <taxon>Malacostraca</taxon>
        <taxon>Eumalacostraca</taxon>
        <taxon>Eucarida</taxon>
        <taxon>Decapoda</taxon>
        <taxon>Pleocyemata</taxon>
        <taxon>Brachyura</taxon>
        <taxon>Eubrachyura</taxon>
        <taxon>Portunoidea</taxon>
        <taxon>Portunidae</taxon>
        <taxon>Portuninae</taxon>
        <taxon>Portunus</taxon>
    </lineage>
</organism>
<sequence length="76" mass="8197">MEAYTQSGRPQETFERNWLKSPPMSVSSRSWRASSAPSLFPSMAKCGEVPREEDKSGLGSGPDPCSPDNPPCPGDP</sequence>
<feature type="compositionally biased region" description="Pro residues" evidence="1">
    <location>
        <begin position="64"/>
        <end position="76"/>
    </location>
</feature>
<dbReference type="Proteomes" id="UP000324222">
    <property type="component" value="Unassembled WGS sequence"/>
</dbReference>
<dbReference type="AlphaFoldDB" id="A0A5B7H944"/>
<proteinExistence type="predicted"/>
<feature type="compositionally biased region" description="Polar residues" evidence="1">
    <location>
        <begin position="1"/>
        <end position="10"/>
    </location>
</feature>
<feature type="compositionally biased region" description="Low complexity" evidence="1">
    <location>
        <begin position="25"/>
        <end position="38"/>
    </location>
</feature>
<accession>A0A5B7H944</accession>
<dbReference type="EMBL" id="VSRR010029038">
    <property type="protein sequence ID" value="MPC69211.1"/>
    <property type="molecule type" value="Genomic_DNA"/>
</dbReference>
<protein>
    <submittedName>
        <fullName evidence="2">Uncharacterized protein</fullName>
    </submittedName>
</protein>
<gene>
    <name evidence="2" type="ORF">E2C01_063427</name>
</gene>
<feature type="region of interest" description="Disordered" evidence="1">
    <location>
        <begin position="1"/>
        <end position="76"/>
    </location>
</feature>
<name>A0A5B7H944_PORTR</name>
<keyword evidence="3" id="KW-1185">Reference proteome</keyword>
<reference evidence="2 3" key="1">
    <citation type="submission" date="2019-05" db="EMBL/GenBank/DDBJ databases">
        <title>Another draft genome of Portunus trituberculatus and its Hox gene families provides insights of decapod evolution.</title>
        <authorList>
            <person name="Jeong J.-H."/>
            <person name="Song I."/>
            <person name="Kim S."/>
            <person name="Choi T."/>
            <person name="Kim D."/>
            <person name="Ryu S."/>
            <person name="Kim W."/>
        </authorList>
    </citation>
    <scope>NUCLEOTIDE SEQUENCE [LARGE SCALE GENOMIC DNA]</scope>
    <source>
        <tissue evidence="2">Muscle</tissue>
    </source>
</reference>
<comment type="caution">
    <text evidence="2">The sequence shown here is derived from an EMBL/GenBank/DDBJ whole genome shotgun (WGS) entry which is preliminary data.</text>
</comment>